<dbReference type="InParanoid" id="A0A165QJX7"/>
<dbReference type="OrthoDB" id="10614320at2759"/>
<name>A0A165QJX7_9AGAM</name>
<dbReference type="EMBL" id="KV425595">
    <property type="protein sequence ID" value="KZT22523.1"/>
    <property type="molecule type" value="Genomic_DNA"/>
</dbReference>
<feature type="region of interest" description="Disordered" evidence="1">
    <location>
        <begin position="216"/>
        <end position="237"/>
    </location>
</feature>
<gene>
    <name evidence="2" type="ORF">NEOLEDRAFT_1243914</name>
</gene>
<accession>A0A165QJX7</accession>
<evidence type="ECO:0000313" key="2">
    <source>
        <dbReference type="EMBL" id="KZT22523.1"/>
    </source>
</evidence>
<feature type="compositionally biased region" description="Polar residues" evidence="1">
    <location>
        <begin position="217"/>
        <end position="237"/>
    </location>
</feature>
<dbReference type="AlphaFoldDB" id="A0A165QJX7"/>
<reference evidence="2 3" key="1">
    <citation type="journal article" date="2016" name="Mol. Biol. Evol.">
        <title>Comparative Genomics of Early-Diverging Mushroom-Forming Fungi Provides Insights into the Origins of Lignocellulose Decay Capabilities.</title>
        <authorList>
            <person name="Nagy L.G."/>
            <person name="Riley R."/>
            <person name="Tritt A."/>
            <person name="Adam C."/>
            <person name="Daum C."/>
            <person name="Floudas D."/>
            <person name="Sun H."/>
            <person name="Yadav J.S."/>
            <person name="Pangilinan J."/>
            <person name="Larsson K.H."/>
            <person name="Matsuura K."/>
            <person name="Barry K."/>
            <person name="Labutti K."/>
            <person name="Kuo R."/>
            <person name="Ohm R.A."/>
            <person name="Bhattacharya S.S."/>
            <person name="Shirouzu T."/>
            <person name="Yoshinaga Y."/>
            <person name="Martin F.M."/>
            <person name="Grigoriev I.V."/>
            <person name="Hibbett D.S."/>
        </authorList>
    </citation>
    <scope>NUCLEOTIDE SEQUENCE [LARGE SCALE GENOMIC DNA]</scope>
    <source>
        <strain evidence="2 3">HHB14362 ss-1</strain>
    </source>
</reference>
<proteinExistence type="predicted"/>
<keyword evidence="3" id="KW-1185">Reference proteome</keyword>
<evidence type="ECO:0000313" key="3">
    <source>
        <dbReference type="Proteomes" id="UP000076761"/>
    </source>
</evidence>
<evidence type="ECO:0000256" key="1">
    <source>
        <dbReference type="SAM" id="MobiDB-lite"/>
    </source>
</evidence>
<organism evidence="2 3">
    <name type="scientific">Neolentinus lepideus HHB14362 ss-1</name>
    <dbReference type="NCBI Taxonomy" id="1314782"/>
    <lineage>
        <taxon>Eukaryota</taxon>
        <taxon>Fungi</taxon>
        <taxon>Dikarya</taxon>
        <taxon>Basidiomycota</taxon>
        <taxon>Agaricomycotina</taxon>
        <taxon>Agaricomycetes</taxon>
        <taxon>Gloeophyllales</taxon>
        <taxon>Gloeophyllaceae</taxon>
        <taxon>Neolentinus</taxon>
    </lineage>
</organism>
<dbReference type="Proteomes" id="UP000076761">
    <property type="component" value="Unassembled WGS sequence"/>
</dbReference>
<protein>
    <submittedName>
        <fullName evidence="2">Uncharacterized protein</fullName>
    </submittedName>
</protein>
<sequence length="237" mass="26677">MKQVRRFKAKPYFRFIDILRSGPAPPAVTRLDVSSVPDAKYTEPLRRDIDESELMLPLRRALSDSDAPAKKKSKGSKTVRFAEEPEIRYFSCPTPSVSWAPLCVPELPEPARDENRTPWLSLDFEDPLADIPAQYIRGRTVPFGEDDLIYETGEPETEKETTVLSASCATSSPIAIPQRDRGYQCDPSWLSSTLKEFDASGMLQIRDFEPVAPRSYHTGQPFSSRNCNSGPIRSVTY</sequence>